<dbReference type="Gene3D" id="3.30.390.10">
    <property type="entry name" value="Enolase-like, N-terminal domain"/>
    <property type="match status" value="1"/>
</dbReference>
<dbReference type="InterPro" id="IPR000941">
    <property type="entry name" value="Enolase"/>
</dbReference>
<sequence>MTKNYIFITGGVVSSLGKGIAAASLGAILEARDLKITIMKLDPYINVDPGTMSPIQHGEVFVTEDGAETDLDLGHYERFIRTKMTYLNSFTTGSIYSEVLRKERRGDYLGATIQVIPHITNAIKERIILCSKNSDVILVEIGGTVGDIESLPFLEAIRQIAVDIGREILDSRGYPTVEAEVYLENGSVGLASVPSGASTGSLEALELRDQDKNRFMGKGVLKAVKLINHDIRNALINKNSYDQDHIDQIMINLDGTKNKSKLGSNSILSVSLAVAKAAASSKRMPLYQHIAELNNSTGIYSMPLPMINIINGGKHANNNIDLQEFMIQPISAKSIKEAIRIGAEIFHALGNVLRDKNISTTVGDEGGYAPNLKSNEEALNIIQEAINKTKYKLGKDITLAIDCAASELYNINDKKYQFQGEKLKFNSIELTHYLEKLCKKYPIISIEDGQNESDWEGFLYQTKTLGDTIQLVGDDLFATNIELLKKGIKKGVGNAILIKLNQIGTLTETMKTIKMAKKFNYSTIISHRSGETEDATIADLAVGTASGQIKTGSMCRSDRTSKYNQLIRIEENLGVKNAPFYGLKEVKSSFIKL</sequence>
<evidence type="ECO:0000259" key="9">
    <source>
        <dbReference type="SMART" id="SM01193"/>
    </source>
</evidence>
<evidence type="ECO:0000256" key="7">
    <source>
        <dbReference type="ARBA" id="ARBA00023239"/>
    </source>
</evidence>
<keyword evidence="7" id="KW-0456">Lyase</keyword>
<dbReference type="SMART" id="SM01193">
    <property type="entry name" value="Enolase_N"/>
    <property type="match status" value="1"/>
</dbReference>
<dbReference type="InterPro" id="IPR036849">
    <property type="entry name" value="Enolase-like_C_sf"/>
</dbReference>
<evidence type="ECO:0000256" key="1">
    <source>
        <dbReference type="ARBA" id="ARBA00001946"/>
    </source>
</evidence>
<dbReference type="InterPro" id="IPR027417">
    <property type="entry name" value="P-loop_NTPase"/>
</dbReference>
<dbReference type="GO" id="GO:0006096">
    <property type="term" value="P:glycolytic process"/>
    <property type="evidence" value="ECO:0007669"/>
    <property type="project" value="UniProtKB-UniPathway"/>
</dbReference>
<dbReference type="NCBIfam" id="NF003792">
    <property type="entry name" value="PRK05380.1"/>
    <property type="match status" value="1"/>
</dbReference>
<dbReference type="InterPro" id="IPR020809">
    <property type="entry name" value="Enolase_CS"/>
</dbReference>
<dbReference type="NCBIfam" id="TIGR01060">
    <property type="entry name" value="eno"/>
    <property type="match status" value="1"/>
</dbReference>
<evidence type="ECO:0000256" key="3">
    <source>
        <dbReference type="ARBA" id="ARBA00009604"/>
    </source>
</evidence>
<comment type="pathway">
    <text evidence="2">Carbohydrate degradation; glycolysis; pyruvate from D-glyceraldehyde 3-phosphate: step 4/5.</text>
</comment>
<dbReference type="SFLD" id="SFLDS00001">
    <property type="entry name" value="Enolase"/>
    <property type="match status" value="1"/>
</dbReference>
<dbReference type="InterPro" id="IPR020811">
    <property type="entry name" value="Enolase_N"/>
</dbReference>
<name>A0A699HCE5_TANCI</name>
<dbReference type="PANTHER" id="PTHR11902:SF1">
    <property type="entry name" value="ENOLASE"/>
    <property type="match status" value="1"/>
</dbReference>
<evidence type="ECO:0000256" key="6">
    <source>
        <dbReference type="ARBA" id="ARBA00023152"/>
    </source>
</evidence>
<feature type="domain" description="Enolase C-terminal TIM barrel" evidence="8">
    <location>
        <begin position="299"/>
        <end position="588"/>
    </location>
</feature>
<dbReference type="GO" id="GO:0000287">
    <property type="term" value="F:magnesium ion binding"/>
    <property type="evidence" value="ECO:0007669"/>
    <property type="project" value="InterPro"/>
</dbReference>
<dbReference type="SMART" id="SM01192">
    <property type="entry name" value="Enolase_C"/>
    <property type="match status" value="1"/>
</dbReference>
<evidence type="ECO:0000313" key="10">
    <source>
        <dbReference type="EMBL" id="GEX82229.1"/>
    </source>
</evidence>
<dbReference type="GO" id="GO:0003883">
    <property type="term" value="F:CTP synthase activity"/>
    <property type="evidence" value="ECO:0007669"/>
    <property type="project" value="InterPro"/>
</dbReference>
<dbReference type="SFLD" id="SFLDF00002">
    <property type="entry name" value="enolase"/>
    <property type="match status" value="1"/>
</dbReference>
<accession>A0A699HCE5</accession>
<reference evidence="10" key="1">
    <citation type="journal article" date="2019" name="Sci. Rep.">
        <title>Draft genome of Tanacetum cinerariifolium, the natural source of mosquito coil.</title>
        <authorList>
            <person name="Yamashiro T."/>
            <person name="Shiraishi A."/>
            <person name="Satake H."/>
            <person name="Nakayama K."/>
        </authorList>
    </citation>
    <scope>NUCLEOTIDE SEQUENCE</scope>
</reference>
<comment type="similarity">
    <text evidence="3">Belongs to the enolase family.</text>
</comment>
<dbReference type="SUPFAM" id="SSF51604">
    <property type="entry name" value="Enolase C-terminal domain-like"/>
    <property type="match status" value="1"/>
</dbReference>
<dbReference type="EMBL" id="BKCJ010132404">
    <property type="protein sequence ID" value="GEX82229.1"/>
    <property type="molecule type" value="Genomic_DNA"/>
</dbReference>
<keyword evidence="6" id="KW-0324">Glycolysis</keyword>
<comment type="cofactor">
    <cofactor evidence="1">
        <name>Mg(2+)</name>
        <dbReference type="ChEBI" id="CHEBI:18420"/>
    </cofactor>
</comment>
<dbReference type="GO" id="GO:0000015">
    <property type="term" value="C:phosphopyruvate hydratase complex"/>
    <property type="evidence" value="ECO:0007669"/>
    <property type="project" value="InterPro"/>
</dbReference>
<dbReference type="GO" id="GO:0006221">
    <property type="term" value="P:pyrimidine nucleotide biosynthetic process"/>
    <property type="evidence" value="ECO:0007669"/>
    <property type="project" value="InterPro"/>
</dbReference>
<comment type="caution">
    <text evidence="10">The sequence shown here is derived from an EMBL/GenBank/DDBJ whole genome shotgun (WGS) entry which is preliminary data.</text>
</comment>
<evidence type="ECO:0000259" key="8">
    <source>
        <dbReference type="SMART" id="SM01192"/>
    </source>
</evidence>
<dbReference type="AlphaFoldDB" id="A0A699HCE5"/>
<dbReference type="PANTHER" id="PTHR11902">
    <property type="entry name" value="ENOLASE"/>
    <property type="match status" value="1"/>
</dbReference>
<dbReference type="FunFam" id="3.30.390.10:FF:000001">
    <property type="entry name" value="Enolase"/>
    <property type="match status" value="1"/>
</dbReference>
<dbReference type="CDD" id="cd03313">
    <property type="entry name" value="enolase"/>
    <property type="match status" value="1"/>
</dbReference>
<dbReference type="Pfam" id="PF06418">
    <property type="entry name" value="CTP_synth_N"/>
    <property type="match status" value="1"/>
</dbReference>
<proteinExistence type="inferred from homology"/>
<dbReference type="Pfam" id="PF00113">
    <property type="entry name" value="Enolase_C"/>
    <property type="match status" value="1"/>
</dbReference>
<dbReference type="HAMAP" id="MF_00318">
    <property type="entry name" value="Enolase"/>
    <property type="match status" value="1"/>
</dbReference>
<keyword evidence="5" id="KW-0460">Magnesium</keyword>
<evidence type="ECO:0000256" key="5">
    <source>
        <dbReference type="ARBA" id="ARBA00022842"/>
    </source>
</evidence>
<dbReference type="GO" id="GO:0004634">
    <property type="term" value="F:phosphopyruvate hydratase activity"/>
    <property type="evidence" value="ECO:0007669"/>
    <property type="project" value="UniProtKB-EC"/>
</dbReference>
<organism evidence="10">
    <name type="scientific">Tanacetum cinerariifolium</name>
    <name type="common">Dalmatian daisy</name>
    <name type="synonym">Chrysanthemum cinerariifolium</name>
    <dbReference type="NCBI Taxonomy" id="118510"/>
    <lineage>
        <taxon>Eukaryota</taxon>
        <taxon>Viridiplantae</taxon>
        <taxon>Streptophyta</taxon>
        <taxon>Embryophyta</taxon>
        <taxon>Tracheophyta</taxon>
        <taxon>Spermatophyta</taxon>
        <taxon>Magnoliopsida</taxon>
        <taxon>eudicotyledons</taxon>
        <taxon>Gunneridae</taxon>
        <taxon>Pentapetalae</taxon>
        <taxon>asterids</taxon>
        <taxon>campanulids</taxon>
        <taxon>Asterales</taxon>
        <taxon>Asteraceae</taxon>
        <taxon>Asteroideae</taxon>
        <taxon>Anthemideae</taxon>
        <taxon>Anthemidinae</taxon>
        <taxon>Tanacetum</taxon>
    </lineage>
</organism>
<evidence type="ECO:0000256" key="2">
    <source>
        <dbReference type="ARBA" id="ARBA00005031"/>
    </source>
</evidence>
<dbReference type="PRINTS" id="PR00148">
    <property type="entry name" value="ENOLASE"/>
</dbReference>
<dbReference type="InterPro" id="IPR017456">
    <property type="entry name" value="CTP_synthase_N"/>
</dbReference>
<dbReference type="SUPFAM" id="SSF52540">
    <property type="entry name" value="P-loop containing nucleoside triphosphate hydrolases"/>
    <property type="match status" value="1"/>
</dbReference>
<dbReference type="InterPro" id="IPR020810">
    <property type="entry name" value="Enolase_C"/>
</dbReference>
<feature type="domain" description="Enolase N-terminal" evidence="9">
    <location>
        <begin position="157"/>
        <end position="290"/>
    </location>
</feature>
<protein>
    <recommendedName>
        <fullName evidence="4">phosphopyruvate hydratase</fullName>
        <ecNumber evidence="4">4.2.1.11</ecNumber>
    </recommendedName>
</protein>
<dbReference type="PROSITE" id="PS00164">
    <property type="entry name" value="ENOLASE"/>
    <property type="match status" value="1"/>
</dbReference>
<dbReference type="Gene3D" id="3.20.20.120">
    <property type="entry name" value="Enolase-like C-terminal domain"/>
    <property type="match status" value="1"/>
</dbReference>
<dbReference type="SFLD" id="SFLDG00178">
    <property type="entry name" value="enolase"/>
    <property type="match status" value="1"/>
</dbReference>
<dbReference type="UniPathway" id="UPA00109">
    <property type="reaction ID" value="UER00187"/>
</dbReference>
<dbReference type="Gene3D" id="3.40.50.300">
    <property type="entry name" value="P-loop containing nucleotide triphosphate hydrolases"/>
    <property type="match status" value="1"/>
</dbReference>
<dbReference type="SUPFAM" id="SSF54826">
    <property type="entry name" value="Enolase N-terminal domain-like"/>
    <property type="match status" value="1"/>
</dbReference>
<evidence type="ECO:0000256" key="4">
    <source>
        <dbReference type="ARBA" id="ARBA00012058"/>
    </source>
</evidence>
<dbReference type="EC" id="4.2.1.11" evidence="4"/>
<dbReference type="InterPro" id="IPR029017">
    <property type="entry name" value="Enolase-like_N"/>
</dbReference>
<gene>
    <name evidence="10" type="ORF">Tci_354204</name>
</gene>